<dbReference type="SMART" id="SM00220">
    <property type="entry name" value="S_TKc"/>
    <property type="match status" value="1"/>
</dbReference>
<evidence type="ECO:0000256" key="10">
    <source>
        <dbReference type="ARBA" id="ARBA00022989"/>
    </source>
</evidence>
<keyword evidence="10" id="KW-1133">Transmembrane helix</keyword>
<evidence type="ECO:0000256" key="5">
    <source>
        <dbReference type="ARBA" id="ARBA00022692"/>
    </source>
</evidence>
<evidence type="ECO:0000256" key="15">
    <source>
        <dbReference type="PROSITE-ProRule" id="PRU10141"/>
    </source>
</evidence>
<evidence type="ECO:0000256" key="3">
    <source>
        <dbReference type="ARBA" id="ARBA00022527"/>
    </source>
</evidence>
<feature type="binding site" evidence="15">
    <location>
        <position position="31"/>
    </location>
    <ligand>
        <name>ATP</name>
        <dbReference type="ChEBI" id="CHEBI:30616"/>
    </ligand>
</feature>
<dbReference type="InterPro" id="IPR000719">
    <property type="entry name" value="Prot_kinase_dom"/>
</dbReference>
<evidence type="ECO:0000259" key="17">
    <source>
        <dbReference type="PROSITE" id="PS50011"/>
    </source>
</evidence>
<dbReference type="PANTHER" id="PTHR27009">
    <property type="entry name" value="RUST RESISTANCE KINASE LR10-RELATED"/>
    <property type="match status" value="1"/>
</dbReference>
<keyword evidence="8" id="KW-0418">Kinase</keyword>
<evidence type="ECO:0000256" key="13">
    <source>
        <dbReference type="ARBA" id="ARBA00047899"/>
    </source>
</evidence>
<dbReference type="FunFam" id="1.10.510.10:FF:001023">
    <property type="entry name" value="Os07g0541700 protein"/>
    <property type="match status" value="1"/>
</dbReference>
<evidence type="ECO:0000256" key="14">
    <source>
        <dbReference type="ARBA" id="ARBA00048679"/>
    </source>
</evidence>
<evidence type="ECO:0000256" key="12">
    <source>
        <dbReference type="ARBA" id="ARBA00023180"/>
    </source>
</evidence>
<comment type="catalytic activity">
    <reaction evidence="14">
        <text>L-seryl-[protein] + ATP = O-phospho-L-seryl-[protein] + ADP + H(+)</text>
        <dbReference type="Rhea" id="RHEA:17989"/>
        <dbReference type="Rhea" id="RHEA-COMP:9863"/>
        <dbReference type="Rhea" id="RHEA-COMP:11604"/>
        <dbReference type="ChEBI" id="CHEBI:15378"/>
        <dbReference type="ChEBI" id="CHEBI:29999"/>
        <dbReference type="ChEBI" id="CHEBI:30616"/>
        <dbReference type="ChEBI" id="CHEBI:83421"/>
        <dbReference type="ChEBI" id="CHEBI:456216"/>
        <dbReference type="EC" id="2.7.11.1"/>
    </reaction>
</comment>
<dbReference type="InterPro" id="IPR045874">
    <property type="entry name" value="LRK10/LRL21-25-like"/>
</dbReference>
<dbReference type="OrthoDB" id="1915649at2759"/>
<evidence type="ECO:0000256" key="4">
    <source>
        <dbReference type="ARBA" id="ARBA00022679"/>
    </source>
</evidence>
<evidence type="ECO:0000313" key="18">
    <source>
        <dbReference type="EMBL" id="KAF3433868.1"/>
    </source>
</evidence>
<evidence type="ECO:0000313" key="19">
    <source>
        <dbReference type="Proteomes" id="UP000796880"/>
    </source>
</evidence>
<dbReference type="EC" id="2.7.11.1" evidence="2"/>
<dbReference type="GO" id="GO:0016020">
    <property type="term" value="C:membrane"/>
    <property type="evidence" value="ECO:0007669"/>
    <property type="project" value="UniProtKB-SubCell"/>
</dbReference>
<dbReference type="Proteomes" id="UP000796880">
    <property type="component" value="Unassembled WGS sequence"/>
</dbReference>
<dbReference type="EMBL" id="VOIH02000011">
    <property type="protein sequence ID" value="KAF3433868.1"/>
    <property type="molecule type" value="Genomic_DNA"/>
</dbReference>
<dbReference type="AlphaFoldDB" id="A0A8K0DRL1"/>
<dbReference type="InterPro" id="IPR001245">
    <property type="entry name" value="Ser-Thr/Tyr_kinase_cat_dom"/>
</dbReference>
<gene>
    <name evidence="18" type="ORF">FNV43_RR24971</name>
</gene>
<name>A0A8K0DRL1_9ROSA</name>
<keyword evidence="11" id="KW-0472">Membrane</keyword>
<dbReference type="Gene3D" id="3.30.200.20">
    <property type="entry name" value="Phosphorylase Kinase, domain 1"/>
    <property type="match status" value="1"/>
</dbReference>
<evidence type="ECO:0000256" key="11">
    <source>
        <dbReference type="ARBA" id="ARBA00023136"/>
    </source>
</evidence>
<evidence type="ECO:0000256" key="8">
    <source>
        <dbReference type="ARBA" id="ARBA00022777"/>
    </source>
</evidence>
<comment type="subcellular location">
    <subcellularLocation>
        <location evidence="1">Membrane</location>
        <topology evidence="1">Single-pass type I membrane protein</topology>
    </subcellularLocation>
</comment>
<dbReference type="GO" id="GO:0004674">
    <property type="term" value="F:protein serine/threonine kinase activity"/>
    <property type="evidence" value="ECO:0007669"/>
    <property type="project" value="UniProtKB-KW"/>
</dbReference>
<dbReference type="PROSITE" id="PS00107">
    <property type="entry name" value="PROTEIN_KINASE_ATP"/>
    <property type="match status" value="1"/>
</dbReference>
<dbReference type="InterPro" id="IPR017441">
    <property type="entry name" value="Protein_kinase_ATP_BS"/>
</dbReference>
<dbReference type="Gene3D" id="1.10.510.10">
    <property type="entry name" value="Transferase(Phosphotransferase) domain 1"/>
    <property type="match status" value="1"/>
</dbReference>
<dbReference type="Pfam" id="PF07714">
    <property type="entry name" value="PK_Tyr_Ser-Thr"/>
    <property type="match status" value="1"/>
</dbReference>
<proteinExistence type="inferred from homology"/>
<keyword evidence="4" id="KW-0808">Transferase</keyword>
<evidence type="ECO:0000256" key="16">
    <source>
        <dbReference type="RuleBase" id="RU000304"/>
    </source>
</evidence>
<evidence type="ECO:0000256" key="7">
    <source>
        <dbReference type="ARBA" id="ARBA00022741"/>
    </source>
</evidence>
<keyword evidence="6" id="KW-0732">Signal</keyword>
<organism evidence="18 19">
    <name type="scientific">Rhamnella rubrinervis</name>
    <dbReference type="NCBI Taxonomy" id="2594499"/>
    <lineage>
        <taxon>Eukaryota</taxon>
        <taxon>Viridiplantae</taxon>
        <taxon>Streptophyta</taxon>
        <taxon>Embryophyta</taxon>
        <taxon>Tracheophyta</taxon>
        <taxon>Spermatophyta</taxon>
        <taxon>Magnoliopsida</taxon>
        <taxon>eudicotyledons</taxon>
        <taxon>Gunneridae</taxon>
        <taxon>Pentapetalae</taxon>
        <taxon>rosids</taxon>
        <taxon>fabids</taxon>
        <taxon>Rosales</taxon>
        <taxon>Rhamnaceae</taxon>
        <taxon>rhamnoid group</taxon>
        <taxon>Rhamneae</taxon>
        <taxon>Rhamnella</taxon>
    </lineage>
</organism>
<comment type="caution">
    <text evidence="18">The sequence shown here is derived from an EMBL/GenBank/DDBJ whole genome shotgun (WGS) entry which is preliminary data.</text>
</comment>
<dbReference type="PROSITE" id="PS50011">
    <property type="entry name" value="PROTEIN_KINASE_DOM"/>
    <property type="match status" value="1"/>
</dbReference>
<comment type="similarity">
    <text evidence="16">Belongs to the protein kinase superfamily.</text>
</comment>
<dbReference type="SUPFAM" id="SSF56112">
    <property type="entry name" value="Protein kinase-like (PK-like)"/>
    <property type="match status" value="1"/>
</dbReference>
<keyword evidence="9 15" id="KW-0067">ATP-binding</keyword>
<evidence type="ECO:0000256" key="9">
    <source>
        <dbReference type="ARBA" id="ARBA00022840"/>
    </source>
</evidence>
<keyword evidence="12" id="KW-0325">Glycoprotein</keyword>
<evidence type="ECO:0000256" key="2">
    <source>
        <dbReference type="ARBA" id="ARBA00012513"/>
    </source>
</evidence>
<dbReference type="GO" id="GO:0005524">
    <property type="term" value="F:ATP binding"/>
    <property type="evidence" value="ECO:0007669"/>
    <property type="project" value="UniProtKB-UniRule"/>
</dbReference>
<evidence type="ECO:0000256" key="1">
    <source>
        <dbReference type="ARBA" id="ARBA00004479"/>
    </source>
</evidence>
<comment type="catalytic activity">
    <reaction evidence="13">
        <text>L-threonyl-[protein] + ATP = O-phospho-L-threonyl-[protein] + ADP + H(+)</text>
        <dbReference type="Rhea" id="RHEA:46608"/>
        <dbReference type="Rhea" id="RHEA-COMP:11060"/>
        <dbReference type="Rhea" id="RHEA-COMP:11605"/>
        <dbReference type="ChEBI" id="CHEBI:15378"/>
        <dbReference type="ChEBI" id="CHEBI:30013"/>
        <dbReference type="ChEBI" id="CHEBI:30616"/>
        <dbReference type="ChEBI" id="CHEBI:61977"/>
        <dbReference type="ChEBI" id="CHEBI:456216"/>
        <dbReference type="EC" id="2.7.11.1"/>
    </reaction>
</comment>
<reference evidence="18" key="1">
    <citation type="submission" date="2020-03" db="EMBL/GenBank/DDBJ databases">
        <title>A high-quality chromosome-level genome assembly of a woody plant with both climbing and erect habits, Rhamnella rubrinervis.</title>
        <authorList>
            <person name="Lu Z."/>
            <person name="Yang Y."/>
            <person name="Zhu X."/>
            <person name="Sun Y."/>
        </authorList>
    </citation>
    <scope>NUCLEOTIDE SEQUENCE</scope>
    <source>
        <strain evidence="18">BYM</strain>
        <tissue evidence="18">Leaf</tissue>
    </source>
</reference>
<sequence>MTNGFKDMLGEGGFGKVYKGKLRSGHLVAIKLLGESKGDGEDFMNEVATIGSIHHVNVVRLVGFCIEETKRALVYDFMPNGSLDKYTFSQEGKNILDCKKMCEISLGVARGIEYLHRGCNMQILHFDIKPHNILLDENFIPKVSDFGLQADVYGFGMLLMEMASKRKIQCATQHSSEIYFPTYAYGKIIKGKEVEMENETEEESTIRKKMMMVALWCIQMKLRSTFHEQSYRNAGRRSWLPTNASKPFYFHKRSLWRNQIQRTHRRNIDDDPDEISLISNEN</sequence>
<keyword evidence="3 16" id="KW-0723">Serine/threonine-protein kinase</keyword>
<protein>
    <recommendedName>
        <fullName evidence="2">non-specific serine/threonine protein kinase</fullName>
        <ecNumber evidence="2">2.7.11.1</ecNumber>
    </recommendedName>
</protein>
<keyword evidence="5" id="KW-0812">Transmembrane</keyword>
<evidence type="ECO:0000256" key="6">
    <source>
        <dbReference type="ARBA" id="ARBA00022729"/>
    </source>
</evidence>
<keyword evidence="7 15" id="KW-0547">Nucleotide-binding</keyword>
<feature type="domain" description="Protein kinase" evidence="17">
    <location>
        <begin position="3"/>
        <end position="282"/>
    </location>
</feature>
<dbReference type="InterPro" id="IPR011009">
    <property type="entry name" value="Kinase-like_dom_sf"/>
</dbReference>
<dbReference type="InterPro" id="IPR008271">
    <property type="entry name" value="Ser/Thr_kinase_AS"/>
</dbReference>
<accession>A0A8K0DRL1</accession>
<dbReference type="PROSITE" id="PS00108">
    <property type="entry name" value="PROTEIN_KINASE_ST"/>
    <property type="match status" value="1"/>
</dbReference>
<keyword evidence="19" id="KW-1185">Reference proteome</keyword>